<comment type="caution">
    <text evidence="3">The sequence shown here is derived from an EMBL/GenBank/DDBJ whole genome shotgun (WGS) entry which is preliminary data.</text>
</comment>
<keyword evidence="1" id="KW-0812">Transmembrane</keyword>
<name>A0ABR7MNZ6_9BACT</name>
<dbReference type="Gene3D" id="1.10.3730.20">
    <property type="match status" value="1"/>
</dbReference>
<sequence>MWIVFSLLAAVSAAAVVTLSKIGIKNIESSVGFAIQSVLIVIVAWSVVFFQGHVSELERIDRRSWMFLVAAGVITCMSSLFSFQALKMGEASRTSSFDKVSLVFSVILAVFFLKEKVNWQLIVGATLMGAGAIFIAYSSDPK</sequence>
<dbReference type="EMBL" id="JACSCY010000018">
    <property type="protein sequence ID" value="MBC6612806.1"/>
    <property type="molecule type" value="Genomic_DNA"/>
</dbReference>
<dbReference type="InterPro" id="IPR037185">
    <property type="entry name" value="EmrE-like"/>
</dbReference>
<keyword evidence="4" id="KW-1185">Reference proteome</keyword>
<feature type="transmembrane region" description="Helical" evidence="1">
    <location>
        <begin position="64"/>
        <end position="84"/>
    </location>
</feature>
<feature type="transmembrane region" description="Helical" evidence="1">
    <location>
        <begin position="120"/>
        <end position="139"/>
    </location>
</feature>
<organism evidence="3 4">
    <name type="scientific">Hymenobacter citatus</name>
    <dbReference type="NCBI Taxonomy" id="2763506"/>
    <lineage>
        <taxon>Bacteria</taxon>
        <taxon>Pseudomonadati</taxon>
        <taxon>Bacteroidota</taxon>
        <taxon>Cytophagia</taxon>
        <taxon>Cytophagales</taxon>
        <taxon>Hymenobacteraceae</taxon>
        <taxon>Hymenobacter</taxon>
    </lineage>
</organism>
<dbReference type="Proteomes" id="UP000622017">
    <property type="component" value="Unassembled WGS sequence"/>
</dbReference>
<dbReference type="SUPFAM" id="SSF103481">
    <property type="entry name" value="Multidrug resistance efflux transporter EmrE"/>
    <property type="match status" value="1"/>
</dbReference>
<feature type="transmembrane region" description="Helical" evidence="1">
    <location>
        <begin position="30"/>
        <end position="52"/>
    </location>
</feature>
<dbReference type="InterPro" id="IPR000620">
    <property type="entry name" value="EamA_dom"/>
</dbReference>
<evidence type="ECO:0000259" key="2">
    <source>
        <dbReference type="Pfam" id="PF00892"/>
    </source>
</evidence>
<keyword evidence="1" id="KW-1133">Transmembrane helix</keyword>
<reference evidence="3 4" key="1">
    <citation type="submission" date="2020-08" db="EMBL/GenBank/DDBJ databases">
        <title>Hymenobacter sp.</title>
        <authorList>
            <person name="Kim M.K."/>
        </authorList>
    </citation>
    <scope>NUCLEOTIDE SEQUENCE [LARGE SCALE GENOMIC DNA]</scope>
    <source>
        <strain evidence="3 4">BT507</strain>
    </source>
</reference>
<evidence type="ECO:0000313" key="3">
    <source>
        <dbReference type="EMBL" id="MBC6612806.1"/>
    </source>
</evidence>
<dbReference type="RefSeq" id="WP_187321029.1">
    <property type="nucleotide sequence ID" value="NZ_JACSCY010000018.1"/>
</dbReference>
<evidence type="ECO:0000313" key="4">
    <source>
        <dbReference type="Proteomes" id="UP000622017"/>
    </source>
</evidence>
<feature type="domain" description="EamA" evidence="2">
    <location>
        <begin position="2"/>
        <end position="136"/>
    </location>
</feature>
<dbReference type="Pfam" id="PF00892">
    <property type="entry name" value="EamA"/>
    <property type="match status" value="1"/>
</dbReference>
<accession>A0ABR7MNZ6</accession>
<keyword evidence="1" id="KW-0472">Membrane</keyword>
<gene>
    <name evidence="3" type="ORF">H8B15_17920</name>
</gene>
<proteinExistence type="predicted"/>
<protein>
    <submittedName>
        <fullName evidence="3">EamA family transporter</fullName>
    </submittedName>
</protein>
<evidence type="ECO:0000256" key="1">
    <source>
        <dbReference type="SAM" id="Phobius"/>
    </source>
</evidence>